<accession>A0ABZ1AV84</accession>
<protein>
    <submittedName>
        <fullName evidence="4">Cupin domain-containing protein</fullName>
    </submittedName>
</protein>
<dbReference type="PANTHER" id="PTHR41517">
    <property type="entry name" value="1,2-DIOXYGENASE PROTEIN-RELATED"/>
    <property type="match status" value="1"/>
</dbReference>
<dbReference type="InterPro" id="IPR011051">
    <property type="entry name" value="RmlC_Cupin_sf"/>
</dbReference>
<proteinExistence type="predicted"/>
<evidence type="ECO:0000256" key="2">
    <source>
        <dbReference type="ARBA" id="ARBA00023002"/>
    </source>
</evidence>
<dbReference type="Pfam" id="PF07883">
    <property type="entry name" value="Cupin_2"/>
    <property type="match status" value="1"/>
</dbReference>
<evidence type="ECO:0000313" key="4">
    <source>
        <dbReference type="EMBL" id="WRL48739.1"/>
    </source>
</evidence>
<evidence type="ECO:0000313" key="5">
    <source>
        <dbReference type="Proteomes" id="UP001626593"/>
    </source>
</evidence>
<keyword evidence="5" id="KW-1185">Reference proteome</keyword>
<sequence>MAKDAIVSDELAKKFATEKDSPYTRWVRDEGLYIISAHYVPSLNTVELRPWPRRGGRGVYINHEASRTSNDCYVCEIPAGKELAPQRQLFEEMIYVLDGQGSTTVWNDAGRRASFEWKAGALFAIPLNAWHQHFNGSGSRPARFVSVTNAPVVINLYEDADFVFNTQYDFRNRFSGEPDFFAGKGEQKGLLLDVNFVADAVNLPLISAAERGAGGGHIRFNMAKGSMNSHISQFPVGTYKKAHCHGPGAHVIILGGEGYSLMWPEGEAPRRYDWQVGTMIVPPNRWFHQHFNTGTTPARYLAFKHEVVSMRNAQGVPKAWISRRVGGDQIDYADEAPVVRTMFADALARSGLVPHMDRAYEAELADLPPKAGELSAAQPG</sequence>
<dbReference type="PANTHER" id="PTHR41517:SF1">
    <property type="entry name" value="CUPIN"/>
    <property type="match status" value="1"/>
</dbReference>
<dbReference type="InterPro" id="IPR014710">
    <property type="entry name" value="RmlC-like_jellyroll"/>
</dbReference>
<dbReference type="RefSeq" id="WP_407280894.1">
    <property type="nucleotide sequence ID" value="NZ_CP141259.1"/>
</dbReference>
<organism evidence="4 5">
    <name type="scientific">Aromatoleum evansii</name>
    <name type="common">Azoarcus evansii</name>
    <dbReference type="NCBI Taxonomy" id="59406"/>
    <lineage>
        <taxon>Bacteria</taxon>
        <taxon>Pseudomonadati</taxon>
        <taxon>Pseudomonadota</taxon>
        <taxon>Betaproteobacteria</taxon>
        <taxon>Rhodocyclales</taxon>
        <taxon>Rhodocyclaceae</taxon>
        <taxon>Aromatoleum</taxon>
    </lineage>
</organism>
<dbReference type="InterPro" id="IPR013096">
    <property type="entry name" value="Cupin_2"/>
</dbReference>
<feature type="domain" description="Cupin type-2" evidence="3">
    <location>
        <begin position="74"/>
        <end position="147"/>
    </location>
</feature>
<dbReference type="SUPFAM" id="SSF51182">
    <property type="entry name" value="RmlC-like cupins"/>
    <property type="match status" value="1"/>
</dbReference>
<dbReference type="Gene3D" id="2.60.120.10">
    <property type="entry name" value="Jelly Rolls"/>
    <property type="match status" value="2"/>
</dbReference>
<keyword evidence="1" id="KW-0223">Dioxygenase</keyword>
<dbReference type="EMBL" id="CP141259">
    <property type="protein sequence ID" value="WRL48739.1"/>
    <property type="molecule type" value="Genomic_DNA"/>
</dbReference>
<evidence type="ECO:0000259" key="3">
    <source>
        <dbReference type="Pfam" id="PF07883"/>
    </source>
</evidence>
<name>A0ABZ1AV84_AROEV</name>
<reference evidence="4 5" key="1">
    <citation type="submission" date="2023-12" db="EMBL/GenBank/DDBJ databases">
        <title>A. evansii MAY27, complete genome.</title>
        <authorList>
            <person name="Wang Y."/>
        </authorList>
    </citation>
    <scope>NUCLEOTIDE SEQUENCE [LARGE SCALE GENOMIC DNA]</scope>
    <source>
        <strain evidence="4 5">MAY27</strain>
    </source>
</reference>
<evidence type="ECO:0000256" key="1">
    <source>
        <dbReference type="ARBA" id="ARBA00022964"/>
    </source>
</evidence>
<gene>
    <name evidence="4" type="ORF">U5817_12010</name>
</gene>
<dbReference type="Proteomes" id="UP001626593">
    <property type="component" value="Chromosome"/>
</dbReference>
<dbReference type="InterPro" id="IPR047183">
    <property type="entry name" value="GDO-like"/>
</dbReference>
<keyword evidence="2" id="KW-0560">Oxidoreductase</keyword>